<keyword evidence="2" id="KW-0961">Cell wall biogenesis/degradation</keyword>
<comment type="similarity">
    <text evidence="1 2">Belongs to the glycosyltransferase 77 family.</text>
</comment>
<dbReference type="EMBL" id="HBIP01035838">
    <property type="protein sequence ID" value="CAE0506733.1"/>
    <property type="molecule type" value="Transcribed_RNA"/>
</dbReference>
<protein>
    <recommendedName>
        <fullName evidence="2">Glycosyltransferase</fullName>
        <ecNumber evidence="2">2.4.2.-</ecNumber>
    </recommendedName>
</protein>
<name>A0A7S3RA75_DUNTE</name>
<organism evidence="5">
    <name type="scientific">Dunaliella tertiolecta</name>
    <name type="common">Green alga</name>
    <dbReference type="NCBI Taxonomy" id="3047"/>
    <lineage>
        <taxon>Eukaryota</taxon>
        <taxon>Viridiplantae</taxon>
        <taxon>Chlorophyta</taxon>
        <taxon>core chlorophytes</taxon>
        <taxon>Chlorophyceae</taxon>
        <taxon>CS clade</taxon>
        <taxon>Chlamydomonadales</taxon>
        <taxon>Dunaliellaceae</taxon>
        <taxon>Dunaliella</taxon>
    </lineage>
</organism>
<evidence type="ECO:0000256" key="2">
    <source>
        <dbReference type="RuleBase" id="RU363055"/>
    </source>
</evidence>
<feature type="chain" id="PRO_5030622160" description="Glycosyltransferase" evidence="3">
    <location>
        <begin position="24"/>
        <end position="283"/>
    </location>
</feature>
<keyword evidence="2" id="KW-0735">Signal-anchor</keyword>
<keyword evidence="3" id="KW-0732">Signal</keyword>
<dbReference type="InterPro" id="IPR029044">
    <property type="entry name" value="Nucleotide-diphossugar_trans"/>
</dbReference>
<gene>
    <name evidence="5" type="ORF">DTER00134_LOCUS21809</name>
</gene>
<dbReference type="GO" id="GO:0071555">
    <property type="term" value="P:cell wall organization"/>
    <property type="evidence" value="ECO:0007669"/>
    <property type="project" value="UniProtKB-KW"/>
</dbReference>
<proteinExistence type="inferred from homology"/>
<keyword evidence="2" id="KW-0328">Glycosyltransferase</keyword>
<feature type="signal peptide" evidence="3">
    <location>
        <begin position="1"/>
        <end position="23"/>
    </location>
</feature>
<dbReference type="EC" id="2.4.2.-" evidence="2"/>
<keyword evidence="2" id="KW-0812">Transmembrane</keyword>
<keyword evidence="2" id="KW-0333">Golgi apparatus</keyword>
<feature type="domain" description="Nucleotide-diphospho-sugar transferase" evidence="4">
    <location>
        <begin position="64"/>
        <end position="265"/>
    </location>
</feature>
<reference evidence="5" key="1">
    <citation type="submission" date="2021-01" db="EMBL/GenBank/DDBJ databases">
        <authorList>
            <person name="Corre E."/>
            <person name="Pelletier E."/>
            <person name="Niang G."/>
            <person name="Scheremetjew M."/>
            <person name="Finn R."/>
            <person name="Kale V."/>
            <person name="Holt S."/>
            <person name="Cochrane G."/>
            <person name="Meng A."/>
            <person name="Brown T."/>
            <person name="Cohen L."/>
        </authorList>
    </citation>
    <scope>NUCLEOTIDE SEQUENCE</scope>
    <source>
        <strain evidence="5">CCMP1320</strain>
    </source>
</reference>
<evidence type="ECO:0000259" key="4">
    <source>
        <dbReference type="Pfam" id="PF03407"/>
    </source>
</evidence>
<dbReference type="InterPro" id="IPR005069">
    <property type="entry name" value="Nucl-diP-sugar_transferase"/>
</dbReference>
<dbReference type="GO" id="GO:0016757">
    <property type="term" value="F:glycosyltransferase activity"/>
    <property type="evidence" value="ECO:0007669"/>
    <property type="project" value="UniProtKB-KW"/>
</dbReference>
<dbReference type="PANTHER" id="PTHR47032">
    <property type="entry name" value="UDP-D-XYLOSE:L-FUCOSE ALPHA-1,3-D-XYLOSYLTRANSFERASE-RELATED"/>
    <property type="match status" value="1"/>
</dbReference>
<dbReference type="PANTHER" id="PTHR47032:SF1">
    <property type="entry name" value="UDP-D-XYLOSE:L-FUCOSE ALPHA-1,3-D-XYLOSYLTRANSFERASE-RELATED"/>
    <property type="match status" value="1"/>
</dbReference>
<dbReference type="InterPro" id="IPR052636">
    <property type="entry name" value="UDP-D-xylose:L-fucose_XylT"/>
</dbReference>
<dbReference type="AlphaFoldDB" id="A0A7S3RA75"/>
<evidence type="ECO:0000313" key="5">
    <source>
        <dbReference type="EMBL" id="CAE0506733.1"/>
    </source>
</evidence>
<dbReference type="Pfam" id="PF03407">
    <property type="entry name" value="Nucleotid_trans"/>
    <property type="match status" value="1"/>
</dbReference>
<comment type="subcellular location">
    <subcellularLocation>
        <location evidence="2">Golgi apparatus membrane</location>
        <topology evidence="2">Single-pass type II membrane protein</topology>
    </subcellularLocation>
</comment>
<dbReference type="SUPFAM" id="SSF53448">
    <property type="entry name" value="Nucleotide-diphospho-sugar transferases"/>
    <property type="match status" value="1"/>
</dbReference>
<accession>A0A7S3RA75</accession>
<evidence type="ECO:0000256" key="1">
    <source>
        <dbReference type="ARBA" id="ARBA00007033"/>
    </source>
</evidence>
<dbReference type="GO" id="GO:0000139">
    <property type="term" value="C:Golgi membrane"/>
    <property type="evidence" value="ECO:0007669"/>
    <property type="project" value="UniProtKB-SubCell"/>
</dbReference>
<evidence type="ECO:0000256" key="3">
    <source>
        <dbReference type="SAM" id="SignalP"/>
    </source>
</evidence>
<sequence length="283" mass="31882">MELRMYKPLLLVISLDSLHLCLSFLQPSMLQAIAIDNLVLLSNTNCAYAEIAYNMVLSLHKFNVTNYLVIAEGESAHQYLIARNINAALSPAKHVESKVHDFNSRGWITFMSARPRYLLHVVSLGFSAAWIDSDAFFFKNPVPFLQGAADVILADDTGKRPDNGASVIYYCGCFLRFRPTPYSVRVLELWINHQEKNMGLNDQIVLNKKVIPKLMGPNQRLPPNLHILPQELFPSGRLFELLRGSSAPAWYHANWMLGKDKKLYELKAHGSWLVPGAQACSAQ</sequence>
<keyword evidence="2" id="KW-0808">Transferase</keyword>